<protein>
    <submittedName>
        <fullName evidence="2">Uncharacterized protein</fullName>
    </submittedName>
</protein>
<keyword evidence="3" id="KW-1185">Reference proteome</keyword>
<dbReference type="EMBL" id="JAACJL010000001">
    <property type="protein sequence ID" value="KAF4623814.1"/>
    <property type="molecule type" value="Genomic_DNA"/>
</dbReference>
<name>A0A8H4R7R4_9AGAR</name>
<evidence type="ECO:0000256" key="1">
    <source>
        <dbReference type="SAM" id="MobiDB-lite"/>
    </source>
</evidence>
<reference evidence="2 3" key="1">
    <citation type="submission" date="2019-12" db="EMBL/GenBank/DDBJ databases">
        <authorList>
            <person name="Floudas D."/>
            <person name="Bentzer J."/>
            <person name="Ahren D."/>
            <person name="Johansson T."/>
            <person name="Persson P."/>
            <person name="Tunlid A."/>
        </authorList>
    </citation>
    <scope>NUCLEOTIDE SEQUENCE [LARGE SCALE GENOMIC DNA]</scope>
    <source>
        <strain evidence="2 3">CBS 102.39</strain>
    </source>
</reference>
<comment type="caution">
    <text evidence="2">The sequence shown here is derived from an EMBL/GenBank/DDBJ whole genome shotgun (WGS) entry which is preliminary data.</text>
</comment>
<accession>A0A8H4R7R4</accession>
<evidence type="ECO:0000313" key="2">
    <source>
        <dbReference type="EMBL" id="KAF4623814.1"/>
    </source>
</evidence>
<feature type="compositionally biased region" description="Polar residues" evidence="1">
    <location>
        <begin position="166"/>
        <end position="178"/>
    </location>
</feature>
<feature type="compositionally biased region" description="Low complexity" evidence="1">
    <location>
        <begin position="185"/>
        <end position="200"/>
    </location>
</feature>
<feature type="compositionally biased region" description="Low complexity" evidence="1">
    <location>
        <begin position="139"/>
        <end position="160"/>
    </location>
</feature>
<sequence length="255" mass="28533">MSSPSTSASSAARLENITEINKRANEKIKRSALDCRTKLVPTHYARKRATRLCLSVDIDKARNLHHTAVSAIPPPVLENTPPPSYSYTQFYLSSLSHLTRVQDQEENALPSHKVVGREREIKRMTRKALAQDVPEDVSSSRSSGSTASWATQASSSYSSTREVYHYNSSDTEQSTGSGSKRRAWSPDSSASDQSSGSEGPAPRPRYTIRIPVNKRKLVQPEDEEYQEKRAKYTRKSWVNTPYNRAISKLPSSCRN</sequence>
<feature type="region of interest" description="Disordered" evidence="1">
    <location>
        <begin position="105"/>
        <end position="212"/>
    </location>
</feature>
<organism evidence="2 3">
    <name type="scientific">Agrocybe pediades</name>
    <dbReference type="NCBI Taxonomy" id="84607"/>
    <lineage>
        <taxon>Eukaryota</taxon>
        <taxon>Fungi</taxon>
        <taxon>Dikarya</taxon>
        <taxon>Basidiomycota</taxon>
        <taxon>Agaricomycotina</taxon>
        <taxon>Agaricomycetes</taxon>
        <taxon>Agaricomycetidae</taxon>
        <taxon>Agaricales</taxon>
        <taxon>Agaricineae</taxon>
        <taxon>Strophariaceae</taxon>
        <taxon>Agrocybe</taxon>
    </lineage>
</organism>
<proteinExistence type="predicted"/>
<evidence type="ECO:0000313" key="3">
    <source>
        <dbReference type="Proteomes" id="UP000521872"/>
    </source>
</evidence>
<dbReference type="Proteomes" id="UP000521872">
    <property type="component" value="Unassembled WGS sequence"/>
</dbReference>
<dbReference type="AlphaFoldDB" id="A0A8H4R7R4"/>
<gene>
    <name evidence="2" type="ORF">D9613_001559</name>
</gene>